<comment type="caution">
    <text evidence="1">The sequence shown here is derived from an EMBL/GenBank/DDBJ whole genome shotgun (WGS) entry which is preliminary data.</text>
</comment>
<reference evidence="1 2" key="1">
    <citation type="submission" date="2017-09" db="EMBL/GenBank/DDBJ databases">
        <title>Depth-based differentiation of microbial function through sediment-hosted aquifers and enrichment of novel symbionts in the deep terrestrial subsurface.</title>
        <authorList>
            <person name="Probst A.J."/>
            <person name="Ladd B."/>
            <person name="Jarett J.K."/>
            <person name="Geller-Mcgrath D.E."/>
            <person name="Sieber C.M."/>
            <person name="Emerson J.B."/>
            <person name="Anantharaman K."/>
            <person name="Thomas B.C."/>
            <person name="Malmstrom R."/>
            <person name="Stieglmeier M."/>
            <person name="Klingl A."/>
            <person name="Woyke T."/>
            <person name="Ryan C.M."/>
            <person name="Banfield J.F."/>
        </authorList>
    </citation>
    <scope>NUCLEOTIDE SEQUENCE [LARGE SCALE GENOMIC DNA]</scope>
    <source>
        <strain evidence="1">CG17_big_fil_post_rev_8_21_14_2_50_48_46</strain>
    </source>
</reference>
<dbReference type="InterPro" id="IPR005564">
    <property type="entry name" value="Major_capsid_GpE"/>
</dbReference>
<dbReference type="EMBL" id="PFFQ01000024">
    <property type="protein sequence ID" value="PIW17315.1"/>
    <property type="molecule type" value="Genomic_DNA"/>
</dbReference>
<dbReference type="InterPro" id="IPR053738">
    <property type="entry name" value="Lambda_capsid_assembly"/>
</dbReference>
<organism evidence="1 2">
    <name type="scientific">bacterium (Candidatus Blackallbacteria) CG17_big_fil_post_rev_8_21_14_2_50_48_46</name>
    <dbReference type="NCBI Taxonomy" id="2014261"/>
    <lineage>
        <taxon>Bacteria</taxon>
        <taxon>Candidatus Blackallbacteria</taxon>
    </lineage>
</organism>
<accession>A0A2M7G5T1</accession>
<protein>
    <recommendedName>
        <fullName evidence="3">Phage capsid protein</fullName>
    </recommendedName>
</protein>
<name>A0A2M7G5T1_9BACT</name>
<gene>
    <name evidence="1" type="ORF">COW36_09050</name>
</gene>
<evidence type="ECO:0008006" key="3">
    <source>
        <dbReference type="Google" id="ProtNLM"/>
    </source>
</evidence>
<dbReference type="Proteomes" id="UP000231019">
    <property type="component" value="Unassembled WGS sequence"/>
</dbReference>
<evidence type="ECO:0000313" key="1">
    <source>
        <dbReference type="EMBL" id="PIW17315.1"/>
    </source>
</evidence>
<dbReference type="AlphaFoldDB" id="A0A2M7G5T1"/>
<sequence>MSQMNPSQARVIDPVLTEVARGYKHPERVGMKLFPEVPVGQRGGKIIQFGKDSFKLYQTGRAPGGNVAVVDYGYSGSSYSLEQHAISGKVPIELLEEAKAVPGIDLSKGAVQQAQDIISLRLEYQQATIARTAGTYASGNKVTLSGSSQWSHADSNPSADIETAREAIRAKTGFYPNITLLSPKAFSALKVHTRILDRMKYTGRDSLTTDMLAKLWDIDEVVVGKGVTASDAGVFSDIWGKDVILAYVATGNLASMGTPSYGYTYRLRNYPIAEQGYYAAGSRSWFYPVIDEVSPVIAGAEAGYLITNAVA</sequence>
<dbReference type="Pfam" id="PF03864">
    <property type="entry name" value="Phage_cap_E"/>
    <property type="match status" value="1"/>
</dbReference>
<proteinExistence type="predicted"/>
<dbReference type="Gene3D" id="3.90.1690.10">
    <property type="entry name" value="phage-related protein like domain"/>
    <property type="match status" value="1"/>
</dbReference>
<evidence type="ECO:0000313" key="2">
    <source>
        <dbReference type="Proteomes" id="UP000231019"/>
    </source>
</evidence>